<evidence type="ECO:0000313" key="1">
    <source>
        <dbReference type="EMBL" id="AFA49239.1"/>
    </source>
</evidence>
<dbReference type="Gene3D" id="3.90.550.10">
    <property type="entry name" value="Spore Coat Polysaccharide Biosynthesis Protein SpsA, Chain A"/>
    <property type="match status" value="1"/>
</dbReference>
<dbReference type="HOGENOM" id="CLU_619154_0_0_9"/>
<keyword evidence="1" id="KW-0548">Nucleotidyltransferase</keyword>
<gene>
    <name evidence="1" type="primary">neuA</name>
    <name evidence="1" type="ordered locus">Awo_c24820</name>
</gene>
<dbReference type="KEGG" id="awo:Awo_c24820"/>
<dbReference type="EMBL" id="CP002987">
    <property type="protein sequence ID" value="AFA49239.1"/>
    <property type="molecule type" value="Genomic_DNA"/>
</dbReference>
<protein>
    <submittedName>
        <fullName evidence="1">N-acylneuraminate cytidylyltransferase NeuA</fullName>
        <ecNumber evidence="1">2.7.7.43</ecNumber>
    </submittedName>
</protein>
<dbReference type="SUPFAM" id="SSF53448">
    <property type="entry name" value="Nucleotide-diphospho-sugar transferases"/>
    <property type="match status" value="1"/>
</dbReference>
<keyword evidence="2" id="KW-1185">Reference proteome</keyword>
<dbReference type="Proteomes" id="UP000007177">
    <property type="component" value="Chromosome"/>
</dbReference>
<dbReference type="RefSeq" id="WP_014356839.1">
    <property type="nucleotide sequence ID" value="NC_016894.1"/>
</dbReference>
<dbReference type="Pfam" id="PF02348">
    <property type="entry name" value="CTP_transf_3"/>
    <property type="match status" value="1"/>
</dbReference>
<dbReference type="InterPro" id="IPR050793">
    <property type="entry name" value="CMP-NeuNAc_synthase"/>
</dbReference>
<organism evidence="1 2">
    <name type="scientific">Acetobacterium woodii (strain ATCC 29683 / DSM 1030 / JCM 2381 / KCTC 1655 / WB1)</name>
    <dbReference type="NCBI Taxonomy" id="931626"/>
    <lineage>
        <taxon>Bacteria</taxon>
        <taxon>Bacillati</taxon>
        <taxon>Bacillota</taxon>
        <taxon>Clostridia</taxon>
        <taxon>Eubacteriales</taxon>
        <taxon>Eubacteriaceae</taxon>
        <taxon>Acetobacterium</taxon>
    </lineage>
</organism>
<dbReference type="InterPro" id="IPR003329">
    <property type="entry name" value="Cytidylyl_trans"/>
</dbReference>
<sequence length="442" mass="51446">MRNLAIIPARSGSKGLKDKNIKLLNGKPLLAYTIEVALESDIFDEIFVSTDSDVYAKIAQDYGANVPFLRSKELSTDTASSWNVVRDAVLSFRKIGGEFDTIALLQPTSPLRENKDIINAYHLMKMKNANTIVSVCEVDHSPLWSNILPEDKSLDNFLKEEFLNTNRQNLPTFYRVNGAIYIVKVDYLMKVENIYKENSYAYVMDKKRSVDIDDEFDFNYAKEILVEKFPKLRRIGEKRPNAFYNGKKEQLKTIIMGCDPSTEDNSLKFDTVFNLREDNGDVNFMNPYFNNIYKNLQYIFTENSGNKEFFQDEKFANQIYVQNLCKDYLEHETGYYKDNWAKWINYNTVYIEEFIQELNLVDPLHKLPVFLTAEELINALVLKERVHHYSCKILDYYQNRCGLIRSEDNKLGRILIPLGKLPSFNLAEFPQYCSIIKSTLKE</sequence>
<proteinExistence type="predicted"/>
<dbReference type="EC" id="2.7.7.43" evidence="1"/>
<dbReference type="CDD" id="cd02513">
    <property type="entry name" value="CMP-NeuAc_Synthase"/>
    <property type="match status" value="1"/>
</dbReference>
<dbReference type="PANTHER" id="PTHR21485:SF6">
    <property type="entry name" value="N-ACYLNEURAMINATE CYTIDYLYLTRANSFERASE-RELATED"/>
    <property type="match status" value="1"/>
</dbReference>
<accession>H6LDS5</accession>
<dbReference type="eggNOG" id="COG1083">
    <property type="taxonomic scope" value="Bacteria"/>
</dbReference>
<dbReference type="OrthoDB" id="9805604at2"/>
<reference evidence="2" key="1">
    <citation type="submission" date="2011-07" db="EMBL/GenBank/DDBJ databases">
        <title>Complete genome sequence of Acetobacterium woodii.</title>
        <authorList>
            <person name="Poehlein A."/>
            <person name="Schmidt S."/>
            <person name="Kaster A.-K."/>
            <person name="Goenrich M."/>
            <person name="Vollmers J."/>
            <person name="Thuermer A."/>
            <person name="Gottschalk G."/>
            <person name="Thauer R.K."/>
            <person name="Daniel R."/>
            <person name="Mueller V."/>
        </authorList>
    </citation>
    <scope>NUCLEOTIDE SEQUENCE [LARGE SCALE GENOMIC DNA]</scope>
    <source>
        <strain evidence="2">ATCC 29683 / DSM 1030 / JCM 2381 / KCTC 1655 / WB1</strain>
    </source>
</reference>
<dbReference type="PANTHER" id="PTHR21485">
    <property type="entry name" value="HAD SUPERFAMILY MEMBERS CMAS AND KDSC"/>
    <property type="match status" value="1"/>
</dbReference>
<dbReference type="STRING" id="931626.Awo_c24820"/>
<dbReference type="InterPro" id="IPR029044">
    <property type="entry name" value="Nucleotide-diphossugar_trans"/>
</dbReference>
<evidence type="ECO:0000313" key="2">
    <source>
        <dbReference type="Proteomes" id="UP000007177"/>
    </source>
</evidence>
<dbReference type="AlphaFoldDB" id="H6LDS5"/>
<name>H6LDS5_ACEWD</name>
<dbReference type="GO" id="GO:0008781">
    <property type="term" value="F:N-acylneuraminate cytidylyltransferase activity"/>
    <property type="evidence" value="ECO:0007669"/>
    <property type="project" value="UniProtKB-EC"/>
</dbReference>
<reference evidence="1 2" key="2">
    <citation type="journal article" date="2012" name="PLoS ONE">
        <title>An ancient pathway combining carbon dioxide fixation with the generation and utilization of a sodium ion gradient for ATP synthesis.</title>
        <authorList>
            <person name="Poehlein A."/>
            <person name="Schmidt S."/>
            <person name="Kaster A.K."/>
            <person name="Goenrich M."/>
            <person name="Vollmers J."/>
            <person name="Thurmer A."/>
            <person name="Bertsch J."/>
            <person name="Schuchmann K."/>
            <person name="Voigt B."/>
            <person name="Hecker M."/>
            <person name="Daniel R."/>
            <person name="Thauer R.K."/>
            <person name="Gottschalk G."/>
            <person name="Muller V."/>
        </authorList>
    </citation>
    <scope>NUCLEOTIDE SEQUENCE [LARGE SCALE GENOMIC DNA]</scope>
    <source>
        <strain evidence="2">ATCC 29683 / DSM 1030 / JCM 2381 / KCTC 1655 / WB1</strain>
    </source>
</reference>
<keyword evidence="1" id="KW-0808">Transferase</keyword>